<evidence type="ECO:0000259" key="14">
    <source>
        <dbReference type="PROSITE" id="PS50011"/>
    </source>
</evidence>
<comment type="catalytic activity">
    <reaction evidence="12">
        <text>L-threonyl-[protein] + ATP = O-phospho-L-threonyl-[protein] + ADP + H(+)</text>
        <dbReference type="Rhea" id="RHEA:46608"/>
        <dbReference type="Rhea" id="RHEA-COMP:11060"/>
        <dbReference type="Rhea" id="RHEA-COMP:11605"/>
        <dbReference type="ChEBI" id="CHEBI:15378"/>
        <dbReference type="ChEBI" id="CHEBI:30013"/>
        <dbReference type="ChEBI" id="CHEBI:30616"/>
        <dbReference type="ChEBI" id="CHEBI:61977"/>
        <dbReference type="ChEBI" id="CHEBI:456216"/>
        <dbReference type="EC" id="2.7.11.22"/>
    </reaction>
</comment>
<sequence>MDNRYKIICRIAKESLGVVQLCLDFETGQTVAMKTIRIIDPNEGVQGSIIKEVSLSKELYHDYIVRLLEVRREGHSVKLIYEHLDSDLHIFMREYPGMSSFLIQRFLYQILHGIAYFHSLELFHRYLKPDCVLVDTKTKFIKIADAGLAKPIGVPHTDQIIMVENQKYRAPEILLGDTKASTPVDMWAVGCMFAEMVTKEPLFPGKCAEDVLREIFCVRGVPNEDNWPGVTSLPNFNATLYNTDGRRNLTDAVPDLQPNGIDLLSKMLCLNPVERITAKAALTHPYFDY</sequence>
<dbReference type="PANTHER" id="PTHR24056">
    <property type="entry name" value="CELL DIVISION PROTEIN KINASE"/>
    <property type="match status" value="1"/>
</dbReference>
<evidence type="ECO:0000256" key="11">
    <source>
        <dbReference type="ARBA" id="ARBA00023306"/>
    </source>
</evidence>
<accession>A0ABQ8I2E4</accession>
<proteinExistence type="inferred from homology"/>
<keyword evidence="3" id="KW-0723">Serine/threonine-protein kinase</keyword>
<feature type="domain" description="Protein kinase" evidence="14">
    <location>
        <begin position="5"/>
        <end position="287"/>
    </location>
</feature>
<dbReference type="EMBL" id="JAFEMO010000005">
    <property type="protein sequence ID" value="KAH7570760.1"/>
    <property type="molecule type" value="Genomic_DNA"/>
</dbReference>
<dbReference type="Gene3D" id="1.10.510.10">
    <property type="entry name" value="Transferase(Phosphotransferase) domain 1"/>
    <property type="match status" value="1"/>
</dbReference>
<evidence type="ECO:0000256" key="7">
    <source>
        <dbReference type="ARBA" id="ARBA00022741"/>
    </source>
</evidence>
<evidence type="ECO:0000256" key="4">
    <source>
        <dbReference type="ARBA" id="ARBA00022553"/>
    </source>
</evidence>
<evidence type="ECO:0000256" key="8">
    <source>
        <dbReference type="ARBA" id="ARBA00022776"/>
    </source>
</evidence>
<keyword evidence="8" id="KW-0498">Mitosis</keyword>
<dbReference type="Proteomes" id="UP000827721">
    <property type="component" value="Unassembled WGS sequence"/>
</dbReference>
<evidence type="ECO:0000256" key="9">
    <source>
        <dbReference type="ARBA" id="ARBA00022777"/>
    </source>
</evidence>
<dbReference type="EC" id="2.7.11.22" evidence="2"/>
<evidence type="ECO:0000313" key="16">
    <source>
        <dbReference type="Proteomes" id="UP000827721"/>
    </source>
</evidence>
<keyword evidence="7" id="KW-0547">Nucleotide-binding</keyword>
<name>A0ABQ8I2E4_9ROSI</name>
<dbReference type="PANTHER" id="PTHR24056:SF548">
    <property type="entry name" value="CYCLIN-DEPENDENT KINASE A-1"/>
    <property type="match status" value="1"/>
</dbReference>
<keyword evidence="6" id="KW-0808">Transferase</keyword>
<dbReference type="SUPFAM" id="SSF56112">
    <property type="entry name" value="Protein kinase-like (PK-like)"/>
    <property type="match status" value="1"/>
</dbReference>
<evidence type="ECO:0000256" key="3">
    <source>
        <dbReference type="ARBA" id="ARBA00022527"/>
    </source>
</evidence>
<evidence type="ECO:0000256" key="5">
    <source>
        <dbReference type="ARBA" id="ARBA00022618"/>
    </source>
</evidence>
<evidence type="ECO:0000256" key="6">
    <source>
        <dbReference type="ARBA" id="ARBA00022679"/>
    </source>
</evidence>
<dbReference type="Pfam" id="PF00069">
    <property type="entry name" value="Pkinase"/>
    <property type="match status" value="1"/>
</dbReference>
<keyword evidence="11" id="KW-0131">Cell cycle</keyword>
<keyword evidence="9" id="KW-0418">Kinase</keyword>
<dbReference type="InterPro" id="IPR000719">
    <property type="entry name" value="Prot_kinase_dom"/>
</dbReference>
<organism evidence="15 16">
    <name type="scientific">Xanthoceras sorbifolium</name>
    <dbReference type="NCBI Taxonomy" id="99658"/>
    <lineage>
        <taxon>Eukaryota</taxon>
        <taxon>Viridiplantae</taxon>
        <taxon>Streptophyta</taxon>
        <taxon>Embryophyta</taxon>
        <taxon>Tracheophyta</taxon>
        <taxon>Spermatophyta</taxon>
        <taxon>Magnoliopsida</taxon>
        <taxon>eudicotyledons</taxon>
        <taxon>Gunneridae</taxon>
        <taxon>Pentapetalae</taxon>
        <taxon>rosids</taxon>
        <taxon>malvids</taxon>
        <taxon>Sapindales</taxon>
        <taxon>Sapindaceae</taxon>
        <taxon>Xanthoceroideae</taxon>
        <taxon>Xanthoceras</taxon>
    </lineage>
</organism>
<evidence type="ECO:0000256" key="10">
    <source>
        <dbReference type="ARBA" id="ARBA00022840"/>
    </source>
</evidence>
<evidence type="ECO:0000256" key="1">
    <source>
        <dbReference type="ARBA" id="ARBA00006485"/>
    </source>
</evidence>
<dbReference type="Gene3D" id="3.30.200.20">
    <property type="entry name" value="Phosphorylase Kinase, domain 1"/>
    <property type="match status" value="1"/>
</dbReference>
<evidence type="ECO:0000256" key="13">
    <source>
        <dbReference type="ARBA" id="ARBA00048367"/>
    </source>
</evidence>
<keyword evidence="10" id="KW-0067">ATP-binding</keyword>
<comment type="catalytic activity">
    <reaction evidence="13">
        <text>L-seryl-[protein] + ATP = O-phospho-L-seryl-[protein] + ADP + H(+)</text>
        <dbReference type="Rhea" id="RHEA:17989"/>
        <dbReference type="Rhea" id="RHEA-COMP:9863"/>
        <dbReference type="Rhea" id="RHEA-COMP:11604"/>
        <dbReference type="ChEBI" id="CHEBI:15378"/>
        <dbReference type="ChEBI" id="CHEBI:29999"/>
        <dbReference type="ChEBI" id="CHEBI:30616"/>
        <dbReference type="ChEBI" id="CHEBI:83421"/>
        <dbReference type="ChEBI" id="CHEBI:456216"/>
        <dbReference type="EC" id="2.7.11.22"/>
    </reaction>
</comment>
<comment type="similarity">
    <text evidence="1">Belongs to the protein kinase superfamily. CMGC Ser/Thr protein kinase family. CDC2/CDKX subfamily.</text>
</comment>
<evidence type="ECO:0000313" key="15">
    <source>
        <dbReference type="EMBL" id="KAH7570760.1"/>
    </source>
</evidence>
<reference evidence="15 16" key="1">
    <citation type="submission" date="2021-02" db="EMBL/GenBank/DDBJ databases">
        <title>Plant Genome Project.</title>
        <authorList>
            <person name="Zhang R.-G."/>
        </authorList>
    </citation>
    <scope>NUCLEOTIDE SEQUENCE [LARGE SCALE GENOMIC DNA]</scope>
    <source>
        <tissue evidence="15">Leaves</tissue>
    </source>
</reference>
<dbReference type="InterPro" id="IPR011009">
    <property type="entry name" value="Kinase-like_dom_sf"/>
</dbReference>
<keyword evidence="5" id="KW-0132">Cell division</keyword>
<gene>
    <name evidence="15" type="ORF">JRO89_XS05G0179300</name>
</gene>
<keyword evidence="4" id="KW-0597">Phosphoprotein</keyword>
<comment type="caution">
    <text evidence="15">The sequence shown here is derived from an EMBL/GenBank/DDBJ whole genome shotgun (WGS) entry which is preliminary data.</text>
</comment>
<evidence type="ECO:0000256" key="2">
    <source>
        <dbReference type="ARBA" id="ARBA00012425"/>
    </source>
</evidence>
<evidence type="ECO:0000256" key="12">
    <source>
        <dbReference type="ARBA" id="ARBA00047811"/>
    </source>
</evidence>
<dbReference type="PROSITE" id="PS50011">
    <property type="entry name" value="PROTEIN_KINASE_DOM"/>
    <property type="match status" value="1"/>
</dbReference>
<keyword evidence="16" id="KW-1185">Reference proteome</keyword>
<protein>
    <recommendedName>
        <fullName evidence="2">cyclin-dependent kinase</fullName>
        <ecNumber evidence="2">2.7.11.22</ecNumber>
    </recommendedName>
</protein>
<dbReference type="InterPro" id="IPR050108">
    <property type="entry name" value="CDK"/>
</dbReference>